<keyword evidence="11" id="KW-0249">Electron transport</keyword>
<dbReference type="InterPro" id="IPR001297">
    <property type="entry name" value="PBS_linker_dom"/>
</dbReference>
<keyword evidence="9" id="KW-0677">Repeat</keyword>
<evidence type="ECO:0000256" key="13">
    <source>
        <dbReference type="ARBA" id="ARBA00023078"/>
    </source>
</evidence>
<keyword evidence="6" id="KW-0602">Photosynthesis</keyword>
<evidence type="ECO:0000256" key="17">
    <source>
        <dbReference type="ARBA" id="ARBA00025203"/>
    </source>
</evidence>
<evidence type="ECO:0000256" key="11">
    <source>
        <dbReference type="ARBA" id="ARBA00022982"/>
    </source>
</evidence>
<evidence type="ECO:0000256" key="16">
    <source>
        <dbReference type="ARBA" id="ARBA00023307"/>
    </source>
</evidence>
<comment type="subcellular location">
    <subcellularLocation>
        <location evidence="1">Plastid</location>
        <location evidence="1">Chloroplast thylakoid membrane</location>
        <topology evidence="1">Peripheral membrane protein</topology>
        <orientation evidence="1">Stromal side</orientation>
    </subcellularLocation>
</comment>
<dbReference type="Pfam" id="PF00502">
    <property type="entry name" value="Phycobilisome"/>
    <property type="match status" value="2"/>
</dbReference>
<geneLocation type="plastid" evidence="23"/>
<dbReference type="GO" id="GO:0009535">
    <property type="term" value="C:chloroplast thylakoid membrane"/>
    <property type="evidence" value="ECO:0007669"/>
    <property type="project" value="UniProtKB-SubCell"/>
</dbReference>
<dbReference type="GO" id="GO:0015979">
    <property type="term" value="P:photosynthesis"/>
    <property type="evidence" value="ECO:0007669"/>
    <property type="project" value="UniProtKB-KW"/>
</dbReference>
<evidence type="ECO:0000256" key="5">
    <source>
        <dbReference type="ARBA" id="ARBA00022528"/>
    </source>
</evidence>
<organism evidence="23">
    <name type="scientific">Balbiania investiens</name>
    <dbReference type="NCBI Taxonomy" id="111861"/>
    <lineage>
        <taxon>Eukaryota</taxon>
        <taxon>Rhodophyta</taxon>
        <taxon>Florideophyceae</taxon>
        <taxon>Nemaliophycidae</taxon>
        <taxon>Balbianiales</taxon>
        <taxon>Balbianiaceae</taxon>
        <taxon>Balbiania</taxon>
    </lineage>
</organism>
<evidence type="ECO:0000256" key="15">
    <source>
        <dbReference type="ARBA" id="ARBA00023239"/>
    </source>
</evidence>
<evidence type="ECO:0000256" key="14">
    <source>
        <dbReference type="ARBA" id="ARBA00023136"/>
    </source>
</evidence>
<keyword evidence="10 21" id="KW-0605">Phycobilisome</keyword>
<evidence type="ECO:0000256" key="12">
    <source>
        <dbReference type="ARBA" id="ARBA00022991"/>
    </source>
</evidence>
<dbReference type="GO" id="GO:0030089">
    <property type="term" value="C:phycobilisome"/>
    <property type="evidence" value="ECO:0007669"/>
    <property type="project" value="UniProtKB-UniRule"/>
</dbReference>
<dbReference type="PANTHER" id="PTHR34011:SF6">
    <property type="entry name" value="PHYCOBILIPROTEIN APCE"/>
    <property type="match status" value="1"/>
</dbReference>
<evidence type="ECO:0000256" key="3">
    <source>
        <dbReference type="ARBA" id="ARBA00018674"/>
    </source>
</evidence>
<gene>
    <name evidence="23" type="primary">apcE</name>
</gene>
<dbReference type="AlphaFoldDB" id="A0A4D6BNU6"/>
<dbReference type="Gene3D" id="1.10.3130.20">
    <property type="entry name" value="Phycobilisome linker domain"/>
    <property type="match status" value="3"/>
</dbReference>
<evidence type="ECO:0000256" key="2">
    <source>
        <dbReference type="ARBA" id="ARBA00008182"/>
    </source>
</evidence>
<feature type="domain" description="PBS-linker" evidence="22">
    <location>
        <begin position="721"/>
        <end position="898"/>
    </location>
</feature>
<comment type="function">
    <text evidence="17">This protein is postulated to act both as terminal energy acceptor and as a linker polypeptide that stabilizes the phycobilisome architecture. May have intrinsic bilin lyase activity.</text>
</comment>
<keyword evidence="14" id="KW-0472">Membrane</keyword>
<reference evidence="23" key="1">
    <citation type="journal article" date="2019" name="Phycologia">
        <title>Chloroplast and mitochondrial genomes of Balbiania investiens (Balbianiales, Nemaliophycidae).</title>
        <authorList>
            <person name="Evans J.R."/>
            <person name="StAmour N."/>
            <person name="Verbruggen H."/>
            <person name="Salomaki E.D."/>
            <person name="Vis M.L."/>
        </authorList>
    </citation>
    <scope>NUCLEOTIDE SEQUENCE</scope>
</reference>
<feature type="domain" description="PBS-linker" evidence="22">
    <location>
        <begin position="271"/>
        <end position="451"/>
    </location>
</feature>
<dbReference type="EMBL" id="MH026108">
    <property type="protein sequence ID" value="QBX88649.1"/>
    <property type="molecule type" value="Genomic_DNA"/>
</dbReference>
<evidence type="ECO:0000256" key="4">
    <source>
        <dbReference type="ARBA" id="ARBA00022448"/>
    </source>
</evidence>
<dbReference type="InterPro" id="IPR012128">
    <property type="entry name" value="Phycobilisome_asu/bsu"/>
</dbReference>
<dbReference type="Gene3D" id="1.10.490.20">
    <property type="entry name" value="Phycocyanins"/>
    <property type="match status" value="2"/>
</dbReference>
<name>A0A4D6BNU6_9FLOR</name>
<keyword evidence="12" id="KW-0157">Chromophore</keyword>
<keyword evidence="5" id="KW-0150">Chloroplast</keyword>
<evidence type="ECO:0000256" key="18">
    <source>
        <dbReference type="ARBA" id="ARBA00029643"/>
    </source>
</evidence>
<evidence type="ECO:0000256" key="7">
    <source>
        <dbReference type="ARBA" id="ARBA00022549"/>
    </source>
</evidence>
<evidence type="ECO:0000256" key="19">
    <source>
        <dbReference type="ARBA" id="ARBA00031629"/>
    </source>
</evidence>
<dbReference type="SUPFAM" id="SSF46458">
    <property type="entry name" value="Globin-like"/>
    <property type="match status" value="1"/>
</dbReference>
<keyword evidence="8 23" id="KW-0934">Plastid</keyword>
<dbReference type="PROSITE" id="PS51445">
    <property type="entry name" value="PBS_LINKER"/>
    <property type="match status" value="3"/>
</dbReference>
<dbReference type="Pfam" id="PF00427">
    <property type="entry name" value="PBS_linker_poly"/>
    <property type="match status" value="3"/>
</dbReference>
<protein>
    <recommendedName>
        <fullName evidence="3">Phycobiliprotein ApcE</fullName>
    </recommendedName>
    <alternativeName>
        <fullName evidence="20">Anchor polypeptide</fullName>
    </alternativeName>
    <alternativeName>
        <fullName evidence="19">PBS-anchor protein</fullName>
    </alternativeName>
    <alternativeName>
        <fullName evidence="18">Phycobilisome linker polypeptide</fullName>
    </alternativeName>
</protein>
<dbReference type="RefSeq" id="YP_009628866.1">
    <property type="nucleotide sequence ID" value="NC_042171.1"/>
</dbReference>
<evidence type="ECO:0000256" key="1">
    <source>
        <dbReference type="ARBA" id="ARBA00004185"/>
    </source>
</evidence>
<dbReference type="GO" id="GO:0016829">
    <property type="term" value="F:lyase activity"/>
    <property type="evidence" value="ECO:0007669"/>
    <property type="project" value="UniProtKB-KW"/>
</dbReference>
<keyword evidence="16" id="KW-0089">Bile pigment</keyword>
<dbReference type="PANTHER" id="PTHR34011">
    <property type="entry name" value="PHYCOBILISOME 32.1 KDA LINKER POLYPEPTIDE, PHYCOCYANIN-ASSOCIATED, ROD 2-RELATED"/>
    <property type="match status" value="1"/>
</dbReference>
<proteinExistence type="inferred from homology"/>
<dbReference type="InterPro" id="IPR038719">
    <property type="entry name" value="Phycobilisome_asu/bsu_sf"/>
</dbReference>
<evidence type="ECO:0000256" key="21">
    <source>
        <dbReference type="PROSITE-ProRule" id="PRU00775"/>
    </source>
</evidence>
<keyword evidence="13" id="KW-0793">Thylakoid</keyword>
<dbReference type="InterPro" id="IPR038255">
    <property type="entry name" value="PBS_linker_sf"/>
</dbReference>
<keyword evidence="4" id="KW-0813">Transport</keyword>
<feature type="domain" description="PBS-linker" evidence="22">
    <location>
        <begin position="525"/>
        <end position="705"/>
    </location>
</feature>
<evidence type="ECO:0000256" key="9">
    <source>
        <dbReference type="ARBA" id="ARBA00022737"/>
    </source>
</evidence>
<evidence type="ECO:0000313" key="23">
    <source>
        <dbReference type="EMBL" id="QBX88649.1"/>
    </source>
</evidence>
<evidence type="ECO:0000259" key="22">
    <source>
        <dbReference type="PROSITE" id="PS51445"/>
    </source>
</evidence>
<evidence type="ECO:0000256" key="10">
    <source>
        <dbReference type="ARBA" id="ARBA00022738"/>
    </source>
</evidence>
<evidence type="ECO:0000256" key="8">
    <source>
        <dbReference type="ARBA" id="ARBA00022640"/>
    </source>
</evidence>
<dbReference type="GeneID" id="40138807"/>
<keyword evidence="7" id="KW-0042">Antenna complex</keyword>
<comment type="similarity">
    <text evidence="21">Belongs to the phycobilisome linker protein family.</text>
</comment>
<comment type="similarity">
    <text evidence="2">Belongs to the phycobiliprotein family.</text>
</comment>
<accession>A0A4D6BNU6</accession>
<evidence type="ECO:0000256" key="20">
    <source>
        <dbReference type="ARBA" id="ARBA00033322"/>
    </source>
</evidence>
<sequence length="912" mass="103760">MCIIGIRINRTGFICQINRKVKENLFMSVKASGGSPVAQLQLYRTTSISTIIQAEQQDRFLQIGELNQLVTFLNSGSKRLEVAEILTKNANILVSKAADKIFVGGSAISYLERPQASFLVSSKTKDTNIISSNSSGDIQTNSLNNLSSLFSTGESTPPGFKPINIGRYGPSRMKKSLRDLDWFLRYLTYAIVTGDANILSVNIRGLRELIDNACSSAAAIVALREMRQFALTIFDNDKESRELVLFYFNIVISEFTAPALSDKLRKRQFGDTQGLRLPQIYAQAGIQTPRFVMKTSLSTNEKNIILRGCYKQVFERDILKAYNYSFTDLESQVKNGQLSVKEFIRALGKSHIYRKQFFEPFVNSRAIELAFKHFLGRGPSSLAEFQKFFAISSQRGLSGIIDGLLNSEEYADYFGEETVPYLRSLGEDPQECRNWGPQINLLNYSAPFTKIPQFITLFNDYKNPLPDQHPYGHGNDPLLIQFGAIFSRETFNADNRSASFGRDTRRLLIRQGPGIYSQISNPKLRSKPAGSLGPIIFKLSSSKSLSVNMGETVTSVNEVIKATYLRVFGRQIYAEELLAFKSLESKVKNRTLSIRGFVKCLAKSSTFRSLYWEPLSVCKAIEYIHNRLLGRPTYGRQEINQYFDIAYKKSYYQVIEAIIDSSEYLEAFGEDTVPYERYLTSHAVKMRTFNRSMARINNQSIMKTTSRFIQLGNIKELRSTNSIQKRIRQGVSAKRDQNIIFQLKPEANKMELEGILRAIYRQIFERDINPFSLGYELVNLERAFIAKELTVQQLVEKLGCSLLYQKEFYQPYPNTKVIELGTKHFLGRAPNNQAEIRYYNQMLASQGLVVFISSLIRSVEYNFVFGSNIVPYRRFPTLPAANFPNTEKLYNNLTKQNNKIIVPSFKKVTGNQ</sequence>
<dbReference type="InterPro" id="IPR009050">
    <property type="entry name" value="Globin-like_sf"/>
</dbReference>
<evidence type="ECO:0000256" key="6">
    <source>
        <dbReference type="ARBA" id="ARBA00022531"/>
    </source>
</evidence>
<keyword evidence="15" id="KW-0456">Lyase</keyword>